<organism evidence="1 2">
    <name type="scientific">Bacillus paramycoides</name>
    <dbReference type="NCBI Taxonomy" id="2026194"/>
    <lineage>
        <taxon>Bacteria</taxon>
        <taxon>Bacillati</taxon>
        <taxon>Bacillota</taxon>
        <taxon>Bacilli</taxon>
        <taxon>Bacillales</taxon>
        <taxon>Bacillaceae</taxon>
        <taxon>Bacillus</taxon>
        <taxon>Bacillus cereus group</taxon>
    </lineage>
</organism>
<sequence>MITHISDLELQTLSLEGVKQVYQDILCFPIKNETESFVQFQITPYTTISFREVLEPITPAHFSFQVPMSIFQNIVTWLLQSGIQILKNKNGDFIIHNTKQSRSLYFKDGDGNILEIISHDYLKEGILNPVGKLQVIYLREIGLPVESVPVFRDWLKQTLQMKTLEDQDIFNLVIGGTAHAVVVSKGRPWIPIGMRALPPKMHISFGTTSLSFLKEIQDNLFQSNVKFHSNTNGISFIREGYSFSVHLTENFKADIPKKLKLPLSI</sequence>
<dbReference type="RefSeq" id="WP_327919529.1">
    <property type="nucleotide sequence ID" value="NZ_JARMDB010000006.1"/>
</dbReference>
<dbReference type="SUPFAM" id="SSF54593">
    <property type="entry name" value="Glyoxalase/Bleomycin resistance protein/Dihydroxybiphenyl dioxygenase"/>
    <property type="match status" value="1"/>
</dbReference>
<dbReference type="Proteomes" id="UP001309448">
    <property type="component" value="Unassembled WGS sequence"/>
</dbReference>
<name>A0ABU6MSI8_9BACI</name>
<evidence type="ECO:0000313" key="2">
    <source>
        <dbReference type="Proteomes" id="UP001309448"/>
    </source>
</evidence>
<dbReference type="Gene3D" id="3.10.180.10">
    <property type="entry name" value="2,3-Dihydroxybiphenyl 1,2-Dioxygenase, domain 1"/>
    <property type="match status" value="1"/>
</dbReference>
<dbReference type="InterPro" id="IPR029068">
    <property type="entry name" value="Glyas_Bleomycin-R_OHBP_Dase"/>
</dbReference>
<proteinExistence type="predicted"/>
<comment type="caution">
    <text evidence="1">The sequence shown here is derived from an EMBL/GenBank/DDBJ whole genome shotgun (WGS) entry which is preliminary data.</text>
</comment>
<gene>
    <name evidence="1" type="ORF">P4U88_07125</name>
</gene>
<keyword evidence="2" id="KW-1185">Reference proteome</keyword>
<reference evidence="1 2" key="1">
    <citation type="submission" date="2023-03" db="EMBL/GenBank/DDBJ databases">
        <title>Bacillus Genome Sequencing.</title>
        <authorList>
            <person name="Dunlap C."/>
        </authorList>
    </citation>
    <scope>NUCLEOTIDE SEQUENCE [LARGE SCALE GENOMIC DNA]</scope>
    <source>
        <strain evidence="1 2">B-615</strain>
    </source>
</reference>
<protein>
    <submittedName>
        <fullName evidence="1">Glyoxalase/bleomycin resistance/dioxygenase family protein</fullName>
    </submittedName>
</protein>
<evidence type="ECO:0000313" key="1">
    <source>
        <dbReference type="EMBL" id="MED1565720.1"/>
    </source>
</evidence>
<accession>A0ABU6MSI8</accession>
<dbReference type="EMBL" id="JARMDB010000006">
    <property type="protein sequence ID" value="MED1565720.1"/>
    <property type="molecule type" value="Genomic_DNA"/>
</dbReference>